<comment type="catalytic activity">
    <reaction evidence="21">
        <text>leukotriene C4 = leukotriene A4 + glutathione</text>
        <dbReference type="Rhea" id="RHEA:17617"/>
        <dbReference type="ChEBI" id="CHEBI:57463"/>
        <dbReference type="ChEBI" id="CHEBI:57925"/>
        <dbReference type="ChEBI" id="CHEBI:57973"/>
        <dbReference type="EC" id="4.4.1.20"/>
    </reaction>
    <physiologicalReaction direction="right-to-left" evidence="21">
        <dbReference type="Rhea" id="RHEA:17619"/>
    </physiologicalReaction>
</comment>
<evidence type="ECO:0000256" key="6">
    <source>
        <dbReference type="ARBA" id="ARBA00022751"/>
    </source>
</evidence>
<evidence type="ECO:0000256" key="12">
    <source>
        <dbReference type="ARBA" id="ARBA00036460"/>
    </source>
</evidence>
<dbReference type="InterPro" id="IPR050997">
    <property type="entry name" value="MAPEG"/>
</dbReference>
<dbReference type="InterPro" id="IPR001446">
    <property type="entry name" value="5_LipOase_AP"/>
</dbReference>
<evidence type="ECO:0000256" key="22">
    <source>
        <dbReference type="SAM" id="Phobius"/>
    </source>
</evidence>
<evidence type="ECO:0000256" key="16">
    <source>
        <dbReference type="ARBA" id="ARBA00039419"/>
    </source>
</evidence>
<accession>A0AA35JX13</accession>
<comment type="function">
    <text evidence="19">Catalyzes the conjugation of leukotriene A4 with reduced glutathione (GSH) to form leukotriene C4 with high specificity. Can also catalyze the transfer of a glutathionyl group from glutathione (GSH) to 13(S),14(S)-epoxy-docosahexaenoic acid to form maresin conjugate in tissue regeneration 1 (MCTR1), a bioactive lipid mediator that possess potent anti-inflammatory and proresolving actions.</text>
</comment>
<keyword evidence="6" id="KW-0434">Leukotriene biosynthesis</keyword>
<evidence type="ECO:0000256" key="13">
    <source>
        <dbReference type="ARBA" id="ARBA00037823"/>
    </source>
</evidence>
<dbReference type="Pfam" id="PF01124">
    <property type="entry name" value="MAPEG"/>
    <property type="match status" value="1"/>
</dbReference>
<comment type="subunit">
    <text evidence="20">Homotrimer. Interacts with ALOX5AP and ALOX5.</text>
</comment>
<comment type="similarity">
    <text evidence="2">Belongs to the MAPEG family.</text>
</comment>
<reference evidence="23" key="1">
    <citation type="submission" date="2022-12" db="EMBL/GenBank/DDBJ databases">
        <authorList>
            <person name="Alioto T."/>
            <person name="Alioto T."/>
            <person name="Gomez Garrido J."/>
        </authorList>
    </citation>
    <scope>NUCLEOTIDE SEQUENCE</scope>
</reference>
<dbReference type="FunFam" id="1.20.120.550:FF:000003">
    <property type="entry name" value="Leukotriene C4 synthase"/>
    <property type="match status" value="1"/>
</dbReference>
<dbReference type="EMBL" id="OX395127">
    <property type="protein sequence ID" value="CAI5766722.1"/>
    <property type="molecule type" value="Genomic_DNA"/>
</dbReference>
<evidence type="ECO:0000313" key="24">
    <source>
        <dbReference type="Proteomes" id="UP001178461"/>
    </source>
</evidence>
<keyword evidence="7" id="KW-0256">Endoplasmic reticulum</keyword>
<dbReference type="EC" id="4.4.1.20" evidence="15"/>
<evidence type="ECO:0000256" key="5">
    <source>
        <dbReference type="ARBA" id="ARBA00022692"/>
    </source>
</evidence>
<keyword evidence="3" id="KW-0597">Phosphoprotein</keyword>
<feature type="transmembrane region" description="Helical" evidence="22">
    <location>
        <begin position="61"/>
        <end position="84"/>
    </location>
</feature>
<evidence type="ECO:0000256" key="15">
    <source>
        <dbReference type="ARBA" id="ARBA00039056"/>
    </source>
</evidence>
<feature type="transmembrane region" description="Helical" evidence="22">
    <location>
        <begin position="123"/>
        <end position="144"/>
    </location>
</feature>
<dbReference type="PANTHER" id="PTHR10250:SF4">
    <property type="entry name" value="LEUKOTRIENE C4 SYNTHASE"/>
    <property type="match status" value="1"/>
</dbReference>
<protein>
    <recommendedName>
        <fullName evidence="16">Leukotriene C4 synthase</fullName>
        <ecNumber evidence="15">4.4.1.20</ecNumber>
    </recommendedName>
    <alternativeName>
        <fullName evidence="18">Glutathione S-transferase LTC4</fullName>
    </alternativeName>
    <alternativeName>
        <fullName evidence="17">Leukotriene-C(4) synthase</fullName>
    </alternativeName>
</protein>
<evidence type="ECO:0000313" key="23">
    <source>
        <dbReference type="EMBL" id="CAI5766722.1"/>
    </source>
</evidence>
<dbReference type="GO" id="GO:0004364">
    <property type="term" value="F:glutathione transferase activity"/>
    <property type="evidence" value="ECO:0007669"/>
    <property type="project" value="TreeGrafter"/>
</dbReference>
<evidence type="ECO:0000256" key="8">
    <source>
        <dbReference type="ARBA" id="ARBA00022989"/>
    </source>
</evidence>
<evidence type="ECO:0000256" key="4">
    <source>
        <dbReference type="ARBA" id="ARBA00022679"/>
    </source>
</evidence>
<name>A0AA35JX13_9SAUR</name>
<dbReference type="Gene3D" id="1.20.120.550">
    <property type="entry name" value="Membrane associated eicosanoid/glutathione metabolism-like domain"/>
    <property type="match status" value="1"/>
</dbReference>
<dbReference type="PRINTS" id="PR00488">
    <property type="entry name" value="5LPOXGNASEAP"/>
</dbReference>
<dbReference type="GO" id="GO:0004602">
    <property type="term" value="F:glutathione peroxidase activity"/>
    <property type="evidence" value="ECO:0007669"/>
    <property type="project" value="TreeGrafter"/>
</dbReference>
<evidence type="ECO:0000256" key="1">
    <source>
        <dbReference type="ARBA" id="ARBA00004477"/>
    </source>
</evidence>
<dbReference type="SUPFAM" id="SSF161084">
    <property type="entry name" value="MAPEG domain-like"/>
    <property type="match status" value="1"/>
</dbReference>
<evidence type="ECO:0000256" key="2">
    <source>
        <dbReference type="ARBA" id="ARBA00010459"/>
    </source>
</evidence>
<keyword evidence="24" id="KW-1185">Reference proteome</keyword>
<dbReference type="AlphaFoldDB" id="A0AA35JX13"/>
<dbReference type="InterPro" id="IPR001129">
    <property type="entry name" value="Membr-assoc_MAPEG"/>
</dbReference>
<evidence type="ECO:0000256" key="9">
    <source>
        <dbReference type="ARBA" id="ARBA00023136"/>
    </source>
</evidence>
<keyword evidence="11" id="KW-0539">Nucleus</keyword>
<keyword evidence="4" id="KW-0808">Transferase</keyword>
<dbReference type="GO" id="GO:0019370">
    <property type="term" value="P:leukotriene biosynthetic process"/>
    <property type="evidence" value="ECO:0007669"/>
    <property type="project" value="UniProtKB-KW"/>
</dbReference>
<dbReference type="GO" id="GO:0005640">
    <property type="term" value="C:nuclear outer membrane"/>
    <property type="evidence" value="ECO:0007669"/>
    <property type="project" value="UniProtKB-SubCell"/>
</dbReference>
<dbReference type="GO" id="GO:0008047">
    <property type="term" value="F:enzyme activator activity"/>
    <property type="evidence" value="ECO:0007669"/>
    <property type="project" value="InterPro"/>
</dbReference>
<keyword evidence="10" id="KW-0456">Lyase</keyword>
<keyword evidence="9 22" id="KW-0472">Membrane</keyword>
<organism evidence="23 24">
    <name type="scientific">Podarcis lilfordi</name>
    <name type="common">Lilford's wall lizard</name>
    <dbReference type="NCBI Taxonomy" id="74358"/>
    <lineage>
        <taxon>Eukaryota</taxon>
        <taxon>Metazoa</taxon>
        <taxon>Chordata</taxon>
        <taxon>Craniata</taxon>
        <taxon>Vertebrata</taxon>
        <taxon>Euteleostomi</taxon>
        <taxon>Lepidosauria</taxon>
        <taxon>Squamata</taxon>
        <taxon>Bifurcata</taxon>
        <taxon>Unidentata</taxon>
        <taxon>Episquamata</taxon>
        <taxon>Laterata</taxon>
        <taxon>Lacertibaenia</taxon>
        <taxon>Lacertidae</taxon>
        <taxon>Podarcis</taxon>
    </lineage>
</organism>
<evidence type="ECO:0000256" key="17">
    <source>
        <dbReference type="ARBA" id="ARBA00041224"/>
    </source>
</evidence>
<proteinExistence type="inferred from homology"/>
<evidence type="ECO:0000256" key="21">
    <source>
        <dbReference type="ARBA" id="ARBA00049298"/>
    </source>
</evidence>
<gene>
    <name evidence="23" type="ORF">PODLI_1B018603</name>
</gene>
<comment type="catalytic activity">
    <reaction evidence="12">
        <text>(13S,14S)-epoxy-(4Z,7Z,9E,11E,16Z,19Z)-docosahexaenoate + glutathione = (13R)-S-glutathionyl-(14S)-hydroxy-(4Z,7Z,9E,11E,16Z,19Z)-docosahexaenoate</text>
        <dbReference type="Rhea" id="RHEA:53508"/>
        <dbReference type="ChEBI" id="CHEBI:57925"/>
        <dbReference type="ChEBI" id="CHEBI:131958"/>
        <dbReference type="ChEBI" id="CHEBI:137407"/>
    </reaction>
    <physiologicalReaction direction="left-to-right" evidence="12">
        <dbReference type="Rhea" id="RHEA:53509"/>
    </physiologicalReaction>
</comment>
<comment type="pathway">
    <text evidence="14">Lipid metabolism; leukotriene C4 biosynthesis.</text>
</comment>
<evidence type="ECO:0000256" key="3">
    <source>
        <dbReference type="ARBA" id="ARBA00022553"/>
    </source>
</evidence>
<evidence type="ECO:0000256" key="18">
    <source>
        <dbReference type="ARBA" id="ARBA00041943"/>
    </source>
</evidence>
<keyword evidence="8 22" id="KW-1133">Transmembrane helix</keyword>
<sequence>MQLVGRARDQSDRSNRCTSKLYPSRSEVRCFSTSAHPSLHLANQETDTFRTVSRSIMLHQIALLATVTVLGVLEQAYFAMQVIYVRRKCKVSPPVTSGPPEFERIFRAQANCTEYFPIFLSLLWVAGVFFHQVLAACCGVLYLIARYQYFSGYARCAQGRLAPLYLSAGVLCILIGLSVTGLLVYFVPLPRFLFPK</sequence>
<evidence type="ECO:0000256" key="20">
    <source>
        <dbReference type="ARBA" id="ARBA00046493"/>
    </source>
</evidence>
<feature type="transmembrane region" description="Helical" evidence="22">
    <location>
        <begin position="164"/>
        <end position="187"/>
    </location>
</feature>
<keyword evidence="5 22" id="KW-0812">Transmembrane</keyword>
<dbReference type="GO" id="GO:0005789">
    <property type="term" value="C:endoplasmic reticulum membrane"/>
    <property type="evidence" value="ECO:0007669"/>
    <property type="project" value="UniProtKB-SubCell"/>
</dbReference>
<dbReference type="Proteomes" id="UP001178461">
    <property type="component" value="Chromosome 2"/>
</dbReference>
<dbReference type="InterPro" id="IPR023352">
    <property type="entry name" value="MAPEG-like_dom_sf"/>
</dbReference>
<dbReference type="GO" id="GO:0004464">
    <property type="term" value="F:leukotriene-C4 synthase activity"/>
    <property type="evidence" value="ECO:0007669"/>
    <property type="project" value="UniProtKB-EC"/>
</dbReference>
<dbReference type="PANTHER" id="PTHR10250">
    <property type="entry name" value="MICROSOMAL GLUTATHIONE S-TRANSFERASE"/>
    <property type="match status" value="1"/>
</dbReference>
<evidence type="ECO:0000256" key="14">
    <source>
        <dbReference type="ARBA" id="ARBA00037884"/>
    </source>
</evidence>
<evidence type="ECO:0000256" key="11">
    <source>
        <dbReference type="ARBA" id="ARBA00023242"/>
    </source>
</evidence>
<comment type="subcellular location">
    <subcellularLocation>
        <location evidence="1">Endoplasmic reticulum membrane</location>
        <topology evidence="1">Multi-pass membrane protein</topology>
    </subcellularLocation>
    <subcellularLocation>
        <location evidence="13">Nucleus outer membrane</location>
        <topology evidence="13">Multi-pass membrane protein</topology>
    </subcellularLocation>
</comment>
<evidence type="ECO:0000256" key="19">
    <source>
        <dbReference type="ARBA" id="ARBA00045217"/>
    </source>
</evidence>
<evidence type="ECO:0000256" key="7">
    <source>
        <dbReference type="ARBA" id="ARBA00022824"/>
    </source>
</evidence>
<evidence type="ECO:0000256" key="10">
    <source>
        <dbReference type="ARBA" id="ARBA00023239"/>
    </source>
</evidence>